<proteinExistence type="predicted"/>
<keyword evidence="3" id="KW-1185">Reference proteome</keyword>
<accession>A0A8H4UF51</accession>
<reference evidence="2" key="2">
    <citation type="submission" date="2020-05" db="EMBL/GenBank/DDBJ databases">
        <authorList>
            <person name="Kim H.-S."/>
            <person name="Proctor R.H."/>
            <person name="Brown D.W."/>
        </authorList>
    </citation>
    <scope>NUCLEOTIDE SEQUENCE</scope>
    <source>
        <strain evidence="2">NRRL 22465</strain>
    </source>
</reference>
<evidence type="ECO:0000256" key="1">
    <source>
        <dbReference type="SAM" id="MobiDB-lite"/>
    </source>
</evidence>
<dbReference type="AlphaFoldDB" id="A0A8H4UF51"/>
<name>A0A8H4UF51_9HYPO</name>
<feature type="region of interest" description="Disordered" evidence="1">
    <location>
        <begin position="150"/>
        <end position="189"/>
    </location>
</feature>
<reference evidence="2" key="1">
    <citation type="journal article" date="2020" name="BMC Genomics">
        <title>Correction to: Identification and distribution of gene clusters required for synthesis of sphingolipid metabolism inhibitors in diverse species of the filamentous fungus Fusarium.</title>
        <authorList>
            <person name="Kim H.S."/>
            <person name="Lohmar J.M."/>
            <person name="Busman M."/>
            <person name="Brown D.W."/>
            <person name="Naumann T.A."/>
            <person name="Divon H.H."/>
            <person name="Lysoe E."/>
            <person name="Uhlig S."/>
            <person name="Proctor R.H."/>
        </authorList>
    </citation>
    <scope>NUCLEOTIDE SEQUENCE</scope>
    <source>
        <strain evidence="2">NRRL 22465</strain>
    </source>
</reference>
<organism evidence="2 3">
    <name type="scientific">Fusarium zealandicum</name>
    <dbReference type="NCBI Taxonomy" id="1053134"/>
    <lineage>
        <taxon>Eukaryota</taxon>
        <taxon>Fungi</taxon>
        <taxon>Dikarya</taxon>
        <taxon>Ascomycota</taxon>
        <taxon>Pezizomycotina</taxon>
        <taxon>Sordariomycetes</taxon>
        <taxon>Hypocreomycetidae</taxon>
        <taxon>Hypocreales</taxon>
        <taxon>Nectriaceae</taxon>
        <taxon>Fusarium</taxon>
        <taxon>Fusarium staphyleae species complex</taxon>
    </lineage>
</organism>
<comment type="caution">
    <text evidence="2">The sequence shown here is derived from an EMBL/GenBank/DDBJ whole genome shotgun (WGS) entry which is preliminary data.</text>
</comment>
<gene>
    <name evidence="2" type="ORF">FZEAL_7815</name>
</gene>
<dbReference type="EMBL" id="JABEYC010000645">
    <property type="protein sequence ID" value="KAF4975406.1"/>
    <property type="molecule type" value="Genomic_DNA"/>
</dbReference>
<sequence>MDALLAEARIQPYALAGLWAQDRVRTAAKSCNLEETPSPIILRQPVVSSPGTSGSEHLRGQGRIDGYSPVMALARQAADLSAAGTNLFHAILKLQRWSWRRRKRLSVKLEDALYQENRERAQTESKGRADLERKMQTAAEMKATLKERRLRQNAIQCPNGPSSAVLRRATSRSSQADEYAGPGRAGWGA</sequence>
<feature type="compositionally biased region" description="Polar residues" evidence="1">
    <location>
        <begin position="153"/>
        <end position="162"/>
    </location>
</feature>
<evidence type="ECO:0000313" key="2">
    <source>
        <dbReference type="EMBL" id="KAF4975406.1"/>
    </source>
</evidence>
<dbReference type="Proteomes" id="UP000635477">
    <property type="component" value="Unassembled WGS sequence"/>
</dbReference>
<protein>
    <submittedName>
        <fullName evidence="2">Uncharacterized protein</fullName>
    </submittedName>
</protein>
<evidence type="ECO:0000313" key="3">
    <source>
        <dbReference type="Proteomes" id="UP000635477"/>
    </source>
</evidence>